<sequence>MKNYLLTLLLLLTGIFACKKNNATETPATRATAVIRVEKSADTVVPGQPLIFTAVLKDSSLPVRFFYSLKQAGNIIFTQELATSSFTWKAPANSKGAYTMKVTIRKNGQQESSAETVFQVIAPNFGVALTGTEKSTLMAMEKEINSQEPGQPFELFSRYHQQKGIEVLYYRNKCGFKEYAYFIKDNRLIGGEGYYAAPDDNIYQFFRDQLTGGDLLWFSTAPVQSYVWIHNIISTTQLNSWLQAKDYTSVSGIVNTGKFSERYQWNGKRDKALISVFFRNNAEKGVVNKIYLQADYSFIPL</sequence>
<accession>A0A9Q5DDL3</accession>
<organism evidence="2 3">
    <name type="scientific">Chitinophaga solisilvae</name>
    <dbReference type="NCBI Taxonomy" id="1233460"/>
    <lineage>
        <taxon>Bacteria</taxon>
        <taxon>Pseudomonadati</taxon>
        <taxon>Bacteroidota</taxon>
        <taxon>Chitinophagia</taxon>
        <taxon>Chitinophagales</taxon>
        <taxon>Chitinophagaceae</taxon>
        <taxon>Chitinophaga</taxon>
    </lineage>
</organism>
<gene>
    <name evidence="2" type="ORF">ECE50_020505</name>
</gene>
<dbReference type="PROSITE" id="PS51257">
    <property type="entry name" value="PROKAR_LIPOPROTEIN"/>
    <property type="match status" value="1"/>
</dbReference>
<reference evidence="2" key="1">
    <citation type="submission" date="2020-05" db="EMBL/GenBank/DDBJ databases">
        <title>Chitinophaga laudate sp. nov., isolated from a tropical peat swamp.</title>
        <authorList>
            <person name="Goh C.B.S."/>
            <person name="Lee M.S."/>
            <person name="Parimannan S."/>
            <person name="Pasbakhsh P."/>
            <person name="Yule C.M."/>
            <person name="Rajandas H."/>
            <person name="Loke S."/>
            <person name="Croft L."/>
            <person name="Tan J.B.L."/>
        </authorList>
    </citation>
    <scope>NUCLEOTIDE SEQUENCE</scope>
    <source>
        <strain evidence="2">Mgbs1</strain>
    </source>
</reference>
<comment type="caution">
    <text evidence="2">The sequence shown here is derived from an EMBL/GenBank/DDBJ whole genome shotgun (WGS) entry which is preliminary data.</text>
</comment>
<name>A0A9Q5DDL3_9BACT</name>
<dbReference type="Proteomes" id="UP000281028">
    <property type="component" value="Unassembled WGS sequence"/>
</dbReference>
<dbReference type="EMBL" id="RIAR02000001">
    <property type="protein sequence ID" value="NSL89235.1"/>
    <property type="molecule type" value="Genomic_DNA"/>
</dbReference>
<feature type="chain" id="PRO_5040433358" evidence="1">
    <location>
        <begin position="24"/>
        <end position="301"/>
    </location>
</feature>
<dbReference type="AlphaFoldDB" id="A0A9Q5DDL3"/>
<evidence type="ECO:0000256" key="1">
    <source>
        <dbReference type="SAM" id="SignalP"/>
    </source>
</evidence>
<keyword evidence="1" id="KW-0732">Signal</keyword>
<evidence type="ECO:0000313" key="3">
    <source>
        <dbReference type="Proteomes" id="UP000281028"/>
    </source>
</evidence>
<keyword evidence="3" id="KW-1185">Reference proteome</keyword>
<proteinExistence type="predicted"/>
<evidence type="ECO:0000313" key="2">
    <source>
        <dbReference type="EMBL" id="NSL89235.1"/>
    </source>
</evidence>
<feature type="signal peptide" evidence="1">
    <location>
        <begin position="1"/>
        <end position="23"/>
    </location>
</feature>
<protein>
    <submittedName>
        <fullName evidence="2">Uncharacterized protein</fullName>
    </submittedName>
</protein>